<evidence type="ECO:0000313" key="1">
    <source>
        <dbReference type="EMBL" id="KKM21645.1"/>
    </source>
</evidence>
<dbReference type="AlphaFoldDB" id="A0A0F9L1M5"/>
<organism evidence="1">
    <name type="scientific">marine sediment metagenome</name>
    <dbReference type="NCBI Taxonomy" id="412755"/>
    <lineage>
        <taxon>unclassified sequences</taxon>
        <taxon>metagenomes</taxon>
        <taxon>ecological metagenomes</taxon>
    </lineage>
</organism>
<name>A0A0F9L1M5_9ZZZZ</name>
<proteinExistence type="predicted"/>
<gene>
    <name evidence="1" type="ORF">LCGC14_1633460</name>
</gene>
<sequence length="30" mass="3668">MRIFIYFIEGEEENAVVIRAESWEDFAQQF</sequence>
<comment type="caution">
    <text evidence="1">The sequence shown here is derived from an EMBL/GenBank/DDBJ whole genome shotgun (WGS) entry which is preliminary data.</text>
</comment>
<accession>A0A0F9L1M5</accession>
<dbReference type="EMBL" id="LAZR01013508">
    <property type="protein sequence ID" value="KKM21645.1"/>
    <property type="molecule type" value="Genomic_DNA"/>
</dbReference>
<protein>
    <submittedName>
        <fullName evidence="1">Uncharacterized protein</fullName>
    </submittedName>
</protein>
<reference evidence="1" key="1">
    <citation type="journal article" date="2015" name="Nature">
        <title>Complex archaea that bridge the gap between prokaryotes and eukaryotes.</title>
        <authorList>
            <person name="Spang A."/>
            <person name="Saw J.H."/>
            <person name="Jorgensen S.L."/>
            <person name="Zaremba-Niedzwiedzka K."/>
            <person name="Martijn J."/>
            <person name="Lind A.E."/>
            <person name="van Eijk R."/>
            <person name="Schleper C."/>
            <person name="Guy L."/>
            <person name="Ettema T.J."/>
        </authorList>
    </citation>
    <scope>NUCLEOTIDE SEQUENCE</scope>
</reference>
<feature type="non-terminal residue" evidence="1">
    <location>
        <position position="30"/>
    </location>
</feature>